<evidence type="ECO:0000256" key="6">
    <source>
        <dbReference type="SAM" id="Phobius"/>
    </source>
</evidence>
<name>A0A0B5EGK1_STRA4</name>
<evidence type="ECO:0000259" key="7">
    <source>
        <dbReference type="PROSITE" id="PS50850"/>
    </source>
</evidence>
<keyword evidence="9" id="KW-1185">Reference proteome</keyword>
<proteinExistence type="predicted"/>
<dbReference type="Gene3D" id="1.20.1720.10">
    <property type="entry name" value="Multidrug resistance protein D"/>
    <property type="match status" value="1"/>
</dbReference>
<dbReference type="Proteomes" id="UP000031523">
    <property type="component" value="Chromosome"/>
</dbReference>
<dbReference type="PROSITE" id="PS50850">
    <property type="entry name" value="MFS"/>
    <property type="match status" value="1"/>
</dbReference>
<feature type="transmembrane region" description="Helical" evidence="6">
    <location>
        <begin position="110"/>
        <end position="133"/>
    </location>
</feature>
<feature type="transmembrane region" description="Helical" evidence="6">
    <location>
        <begin position="85"/>
        <end position="104"/>
    </location>
</feature>
<dbReference type="AlphaFoldDB" id="A0A0B5EGK1"/>
<dbReference type="Pfam" id="PF07690">
    <property type="entry name" value="MFS_1"/>
    <property type="match status" value="1"/>
</dbReference>
<feature type="transmembrane region" description="Helical" evidence="6">
    <location>
        <begin position="342"/>
        <end position="361"/>
    </location>
</feature>
<keyword evidence="3 6" id="KW-1133">Transmembrane helix</keyword>
<dbReference type="SUPFAM" id="SSF103473">
    <property type="entry name" value="MFS general substrate transporter"/>
    <property type="match status" value="1"/>
</dbReference>
<keyword evidence="2 6" id="KW-0812">Transmembrane</keyword>
<dbReference type="GO" id="GO:0005886">
    <property type="term" value="C:plasma membrane"/>
    <property type="evidence" value="ECO:0007669"/>
    <property type="project" value="UniProtKB-SubCell"/>
</dbReference>
<evidence type="ECO:0000256" key="5">
    <source>
        <dbReference type="ARBA" id="ARBA00023251"/>
    </source>
</evidence>
<feature type="transmembrane region" description="Helical" evidence="6">
    <location>
        <begin position="16"/>
        <end position="35"/>
    </location>
</feature>
<accession>A0A0B5EGK1</accession>
<feature type="transmembrane region" description="Helical" evidence="6">
    <location>
        <begin position="145"/>
        <end position="166"/>
    </location>
</feature>
<evidence type="ECO:0000256" key="1">
    <source>
        <dbReference type="ARBA" id="ARBA00004651"/>
    </source>
</evidence>
<feature type="transmembrane region" description="Helical" evidence="6">
    <location>
        <begin position="172"/>
        <end position="190"/>
    </location>
</feature>
<dbReference type="InterPro" id="IPR011701">
    <property type="entry name" value="MFS"/>
</dbReference>
<dbReference type="PANTHER" id="PTHR42718:SF49">
    <property type="entry name" value="EXPORT PROTEIN"/>
    <property type="match status" value="1"/>
</dbReference>
<gene>
    <name evidence="8" type="ORF">SLNWT_0083</name>
</gene>
<feature type="transmembrane region" description="Helical" evidence="6">
    <location>
        <begin position="307"/>
        <end position="330"/>
    </location>
</feature>
<reference evidence="8 9" key="1">
    <citation type="submission" date="2015-01" db="EMBL/GenBank/DDBJ databases">
        <title>Enhanced salinomycin production by adjusting the supply of polyketide extender units in Streptomyce albus DSM 41398.</title>
        <authorList>
            <person name="Lu C."/>
        </authorList>
    </citation>
    <scope>NUCLEOTIDE SEQUENCE [LARGE SCALE GENOMIC DNA]</scope>
    <source>
        <strain evidence="9">ATCC 21838 / DSM 41398 / FERM P-419 / JCM 4703 / NBRC 107858</strain>
    </source>
</reference>
<dbReference type="KEGG" id="sals:SLNWT_0083"/>
<comment type="subcellular location">
    <subcellularLocation>
        <location evidence="1">Cell membrane</location>
        <topology evidence="1">Multi-pass membrane protein</topology>
    </subcellularLocation>
</comment>
<dbReference type="GO" id="GO:0022857">
    <property type="term" value="F:transmembrane transporter activity"/>
    <property type="evidence" value="ECO:0007669"/>
    <property type="project" value="InterPro"/>
</dbReference>
<evidence type="ECO:0000256" key="2">
    <source>
        <dbReference type="ARBA" id="ARBA00022692"/>
    </source>
</evidence>
<evidence type="ECO:0000313" key="8">
    <source>
        <dbReference type="EMBL" id="AJE80459.1"/>
    </source>
</evidence>
<evidence type="ECO:0000256" key="3">
    <source>
        <dbReference type="ARBA" id="ARBA00022989"/>
    </source>
</evidence>
<dbReference type="InterPro" id="IPR020846">
    <property type="entry name" value="MFS_dom"/>
</dbReference>
<dbReference type="Gene3D" id="1.20.1250.20">
    <property type="entry name" value="MFS general substrate transporter like domains"/>
    <property type="match status" value="1"/>
</dbReference>
<keyword evidence="5" id="KW-0046">Antibiotic resistance</keyword>
<feature type="transmembrane region" description="Helical" evidence="6">
    <location>
        <begin position="436"/>
        <end position="454"/>
    </location>
</feature>
<dbReference type="InterPro" id="IPR036259">
    <property type="entry name" value="MFS_trans_sf"/>
</dbReference>
<keyword evidence="4 6" id="KW-0472">Membrane</keyword>
<sequence length="466" mass="46037">MTRLVSDAVHAERSSYRAVLAVVVGSTFLSMLGYAGPLGNVVTLAEALGSSQAGATWMLASMSVGLAITLLAVGVTADRIGHRRVFGRGAALFAVASAVCALAQSTPVFVSARIVAGAGAAGMIATGLGLVAAVSEHPGHRATTATGWSAAMGAGIASGPLVTGLLDLLDAWRGFYGLLAFGGLAVWAGTRRLVPQARPPGRTVPSRRFDPVGSTLLTGLLAVVVTALVEVRAGEPATVLALAAVAAVLLGALVVSQRVGTARLVDPRLFTHRPFLGATVAAFGTGIGVIATMSFACTFLVDGLGMSTLQAGALLAAWSGTSAGAALLFARHAVKVSGTVQLVTGLAGVALGLALLTGIGADSGGGRLLPGLTVAGLASGLLNTGLARQAVAGVPVGDIAMGTGANNTARYLGSSIGVSAASIIAAGDLVRGWNQVARLGAAASLACAVLVALLSDRARTPSTAED</sequence>
<dbReference type="PANTHER" id="PTHR42718">
    <property type="entry name" value="MAJOR FACILITATOR SUPERFAMILY MULTIDRUG TRANSPORTER MFSC"/>
    <property type="match status" value="1"/>
</dbReference>
<feature type="transmembrane region" description="Helical" evidence="6">
    <location>
        <begin position="211"/>
        <end position="231"/>
    </location>
</feature>
<dbReference type="EMBL" id="CP010519">
    <property type="protein sequence ID" value="AJE80459.1"/>
    <property type="molecule type" value="Genomic_DNA"/>
</dbReference>
<organism evidence="8 9">
    <name type="scientific">Streptomyces albus (strain ATCC 21838 / DSM 41398 / FERM P-419 / JCM 4703 / NBRC 107858)</name>
    <dbReference type="NCBI Taxonomy" id="1081613"/>
    <lineage>
        <taxon>Bacteria</taxon>
        <taxon>Bacillati</taxon>
        <taxon>Actinomycetota</taxon>
        <taxon>Actinomycetes</taxon>
        <taxon>Kitasatosporales</taxon>
        <taxon>Streptomycetaceae</taxon>
        <taxon>Streptomyces</taxon>
    </lineage>
</organism>
<evidence type="ECO:0000313" key="9">
    <source>
        <dbReference type="Proteomes" id="UP000031523"/>
    </source>
</evidence>
<feature type="transmembrane region" description="Helical" evidence="6">
    <location>
        <begin position="237"/>
        <end position="255"/>
    </location>
</feature>
<protein>
    <submittedName>
        <fullName evidence="8">Major facilitator superfamily multidrug resistance protein</fullName>
    </submittedName>
</protein>
<dbReference type="GO" id="GO:0046677">
    <property type="term" value="P:response to antibiotic"/>
    <property type="evidence" value="ECO:0007669"/>
    <property type="project" value="UniProtKB-KW"/>
</dbReference>
<feature type="domain" description="Major facilitator superfamily (MFS) profile" evidence="7">
    <location>
        <begin position="19"/>
        <end position="459"/>
    </location>
</feature>
<evidence type="ECO:0000256" key="4">
    <source>
        <dbReference type="ARBA" id="ARBA00023136"/>
    </source>
</evidence>
<feature type="transmembrane region" description="Helical" evidence="6">
    <location>
        <begin position="55"/>
        <end position="73"/>
    </location>
</feature>
<feature type="transmembrane region" description="Helical" evidence="6">
    <location>
        <begin position="275"/>
        <end position="301"/>
    </location>
</feature>